<name>A0A0P6WNQ1_9CHLR</name>
<dbReference type="Gene3D" id="3.90.1600.10">
    <property type="entry name" value="Palm domain of DNA polymerase"/>
    <property type="match status" value="1"/>
</dbReference>
<evidence type="ECO:0000259" key="7">
    <source>
        <dbReference type="Pfam" id="PF00136"/>
    </source>
</evidence>
<dbReference type="InterPro" id="IPR023211">
    <property type="entry name" value="DNA_pol_palm_dom_sf"/>
</dbReference>
<dbReference type="Gene3D" id="1.10.132.60">
    <property type="entry name" value="DNA polymerase family B, C-terminal domain"/>
    <property type="match status" value="1"/>
</dbReference>
<dbReference type="SUPFAM" id="SSF53098">
    <property type="entry name" value="Ribonuclease H-like"/>
    <property type="match status" value="1"/>
</dbReference>
<dbReference type="Pfam" id="PF00136">
    <property type="entry name" value="DNA_pol_B"/>
    <property type="match status" value="2"/>
</dbReference>
<dbReference type="GO" id="GO:0003677">
    <property type="term" value="F:DNA binding"/>
    <property type="evidence" value="ECO:0007669"/>
    <property type="project" value="UniProtKB-KW"/>
</dbReference>
<dbReference type="InterPro" id="IPR042087">
    <property type="entry name" value="DNA_pol_B_thumb"/>
</dbReference>
<dbReference type="Proteomes" id="UP000050430">
    <property type="component" value="Unassembled WGS sequence"/>
</dbReference>
<feature type="domain" description="DNA-directed DNA polymerase family B multifunctional" evidence="7">
    <location>
        <begin position="398"/>
        <end position="484"/>
    </location>
</feature>
<dbReference type="GO" id="GO:0000166">
    <property type="term" value="F:nucleotide binding"/>
    <property type="evidence" value="ECO:0007669"/>
    <property type="project" value="InterPro"/>
</dbReference>
<dbReference type="AlphaFoldDB" id="A0A0P6WNQ1"/>
<proteinExistence type="predicted"/>
<dbReference type="STRING" id="229920.ADM99_14975"/>
<keyword evidence="4" id="KW-0239">DNA-directed DNA polymerase</keyword>
<keyword evidence="2" id="KW-0808">Transferase</keyword>
<evidence type="ECO:0000313" key="8">
    <source>
        <dbReference type="EMBL" id="KPL70441.1"/>
    </source>
</evidence>
<sequence>MHGWLLDLYEHETDGLIIWVMMTDGQRLRLRCPFPLTFYAAGPTKRLHELGLWLKSQTPIPRLGRTERRDLFLPKPISLLSIEVENPAEQPRLFHQTSQAFPDLTYYDADVEIGLRFAAKTGAFATAYCAIEYEGDTLLNLRALDSPWDLDPQPCPLRVMELEPDSDPNHSEPVGINVKVDQHVYHLDLQPVRPMLINLAALLQKFDPDLLLTSWGDTWLLPRLIELSEKFSMPLPLNREATANVLRKASRTYFSYGQIIYRGEQVHLFGRVHIDRSNAMLYGDYGLEGVLEVGRVTGLPLQIASRVSPGTGISSMQILTALRTEVLVPWHKQQAEREKSGLDLLNSDQGGLVYQPIIGLHRDVGEIDFVSMYPSIMVRCNISPECTPIGLSDPQPDEPGLIPQTLAPLLKKRIALKHRLVETPPWDPRLKLDKARSLAHKWLLVTCFGYLGYKNARFGRIESHEAVTSNGREALLRGKEAAEDCGFNILQMYVDGLWVQKPGATSPRDYDDLLDQISQRTGLSIALDGIYRWVAFLPARRDKRMPVPNRYFGVFQDGTIKIRGIEARRHDTPHFISDAQMEALRWLAQAPSVDELPQYMPGALELLRRRLHALRDGQVPLDQLVLGQRLSRELDLYVTPSPAARAAMQLREIGKNLGPGQKVRFLLVRTEAGVHAWDLPSRPDPRSIDRAAYRVLFLRAVRTLLQPFGIQPEEVADILNNAATQPPLDLRVHVDTTIPLTMMSSDGRVFSKQTGHRITNTEKMENAHEFSHIYC</sequence>
<dbReference type="Gene3D" id="1.10.287.690">
    <property type="entry name" value="Helix hairpin bin"/>
    <property type="match status" value="1"/>
</dbReference>
<dbReference type="InterPro" id="IPR043502">
    <property type="entry name" value="DNA/RNA_pol_sf"/>
</dbReference>
<evidence type="ECO:0000256" key="1">
    <source>
        <dbReference type="ARBA" id="ARBA00012417"/>
    </source>
</evidence>
<accession>A0A0P6WNQ1</accession>
<dbReference type="InterPro" id="IPR012337">
    <property type="entry name" value="RNaseH-like_sf"/>
</dbReference>
<dbReference type="PANTHER" id="PTHR10322:SF23">
    <property type="entry name" value="DNA POLYMERASE DELTA CATALYTIC SUBUNIT"/>
    <property type="match status" value="1"/>
</dbReference>
<keyword evidence="3" id="KW-0548">Nucleotidyltransferase</keyword>
<gene>
    <name evidence="8" type="ORF">ADM99_14975</name>
</gene>
<dbReference type="InterPro" id="IPR006134">
    <property type="entry name" value="DNA-dir_DNA_pol_B_multi_dom"/>
</dbReference>
<feature type="domain" description="DNA-directed DNA polymerase family B multifunctional" evidence="7">
    <location>
        <begin position="319"/>
        <end position="385"/>
    </location>
</feature>
<evidence type="ECO:0000256" key="5">
    <source>
        <dbReference type="ARBA" id="ARBA00023125"/>
    </source>
</evidence>
<dbReference type="EC" id="2.7.7.7" evidence="1"/>
<protein>
    <recommendedName>
        <fullName evidence="1">DNA-directed DNA polymerase</fullName>
        <ecNumber evidence="1">2.7.7.7</ecNumber>
    </recommendedName>
</protein>
<evidence type="ECO:0000313" key="9">
    <source>
        <dbReference type="Proteomes" id="UP000050430"/>
    </source>
</evidence>
<evidence type="ECO:0000256" key="3">
    <source>
        <dbReference type="ARBA" id="ARBA00022695"/>
    </source>
</evidence>
<dbReference type="SUPFAM" id="SSF56672">
    <property type="entry name" value="DNA/RNA polymerases"/>
    <property type="match status" value="1"/>
</dbReference>
<organism evidence="8 9">
    <name type="scientific">Leptolinea tardivitalis</name>
    <dbReference type="NCBI Taxonomy" id="229920"/>
    <lineage>
        <taxon>Bacteria</taxon>
        <taxon>Bacillati</taxon>
        <taxon>Chloroflexota</taxon>
        <taxon>Anaerolineae</taxon>
        <taxon>Anaerolineales</taxon>
        <taxon>Anaerolineaceae</taxon>
        <taxon>Leptolinea</taxon>
    </lineage>
</organism>
<evidence type="ECO:0000256" key="6">
    <source>
        <dbReference type="ARBA" id="ARBA00049244"/>
    </source>
</evidence>
<evidence type="ECO:0000256" key="4">
    <source>
        <dbReference type="ARBA" id="ARBA00022932"/>
    </source>
</evidence>
<keyword evidence="9" id="KW-1185">Reference proteome</keyword>
<keyword evidence="5" id="KW-0238">DNA-binding</keyword>
<dbReference type="RefSeq" id="WP_062422330.1">
    <property type="nucleotide sequence ID" value="NZ_BBYA01000010.1"/>
</dbReference>
<dbReference type="EMBL" id="LGCK01000014">
    <property type="protein sequence ID" value="KPL70441.1"/>
    <property type="molecule type" value="Genomic_DNA"/>
</dbReference>
<comment type="caution">
    <text evidence="8">The sequence shown here is derived from an EMBL/GenBank/DDBJ whole genome shotgun (WGS) entry which is preliminary data.</text>
</comment>
<reference evidence="8 9" key="1">
    <citation type="submission" date="2015-07" db="EMBL/GenBank/DDBJ databases">
        <title>Genome sequence of Leptolinea tardivitalis DSM 16556.</title>
        <authorList>
            <person name="Hemp J."/>
            <person name="Ward L.M."/>
            <person name="Pace L.A."/>
            <person name="Fischer W.W."/>
        </authorList>
    </citation>
    <scope>NUCLEOTIDE SEQUENCE [LARGE SCALE GENOMIC DNA]</scope>
    <source>
        <strain evidence="8 9">YMTK-2</strain>
    </source>
</reference>
<comment type="catalytic activity">
    <reaction evidence="6">
        <text>DNA(n) + a 2'-deoxyribonucleoside 5'-triphosphate = DNA(n+1) + diphosphate</text>
        <dbReference type="Rhea" id="RHEA:22508"/>
        <dbReference type="Rhea" id="RHEA-COMP:17339"/>
        <dbReference type="Rhea" id="RHEA-COMP:17340"/>
        <dbReference type="ChEBI" id="CHEBI:33019"/>
        <dbReference type="ChEBI" id="CHEBI:61560"/>
        <dbReference type="ChEBI" id="CHEBI:173112"/>
        <dbReference type="EC" id="2.7.7.7"/>
    </reaction>
</comment>
<dbReference type="OrthoDB" id="139066at2"/>
<dbReference type="GO" id="GO:0003887">
    <property type="term" value="F:DNA-directed DNA polymerase activity"/>
    <property type="evidence" value="ECO:0007669"/>
    <property type="project" value="UniProtKB-KW"/>
</dbReference>
<evidence type="ECO:0000256" key="2">
    <source>
        <dbReference type="ARBA" id="ARBA00022679"/>
    </source>
</evidence>
<dbReference type="PANTHER" id="PTHR10322">
    <property type="entry name" value="DNA POLYMERASE CATALYTIC SUBUNIT"/>
    <property type="match status" value="1"/>
</dbReference>
<dbReference type="InterPro" id="IPR050240">
    <property type="entry name" value="DNA_pol_type-B"/>
</dbReference>
<dbReference type="GO" id="GO:0006261">
    <property type="term" value="P:DNA-templated DNA replication"/>
    <property type="evidence" value="ECO:0007669"/>
    <property type="project" value="TreeGrafter"/>
</dbReference>